<gene>
    <name evidence="1" type="ORF">CR513_43185</name>
</gene>
<evidence type="ECO:0000313" key="2">
    <source>
        <dbReference type="Proteomes" id="UP000257109"/>
    </source>
</evidence>
<reference evidence="1" key="1">
    <citation type="submission" date="2018-05" db="EMBL/GenBank/DDBJ databases">
        <title>Draft genome of Mucuna pruriens seed.</title>
        <authorList>
            <person name="Nnadi N.E."/>
            <person name="Vos R."/>
            <person name="Hasami M.H."/>
            <person name="Devisetty U.K."/>
            <person name="Aguiy J.C."/>
        </authorList>
    </citation>
    <scope>NUCLEOTIDE SEQUENCE [LARGE SCALE GENOMIC DNA]</scope>
    <source>
        <strain evidence="1">JCA_2017</strain>
    </source>
</reference>
<keyword evidence="2" id="KW-1185">Reference proteome</keyword>
<evidence type="ECO:0000313" key="1">
    <source>
        <dbReference type="EMBL" id="RDX76789.1"/>
    </source>
</evidence>
<name>A0A371FEQ1_MUCPR</name>
<dbReference type="AlphaFoldDB" id="A0A371FEQ1"/>
<accession>A0A371FEQ1</accession>
<proteinExistence type="predicted"/>
<comment type="caution">
    <text evidence="1">The sequence shown here is derived from an EMBL/GenBank/DDBJ whole genome shotgun (WGS) entry which is preliminary data.</text>
</comment>
<organism evidence="1 2">
    <name type="scientific">Mucuna pruriens</name>
    <name type="common">Velvet bean</name>
    <name type="synonym">Dolichos pruriens</name>
    <dbReference type="NCBI Taxonomy" id="157652"/>
    <lineage>
        <taxon>Eukaryota</taxon>
        <taxon>Viridiplantae</taxon>
        <taxon>Streptophyta</taxon>
        <taxon>Embryophyta</taxon>
        <taxon>Tracheophyta</taxon>
        <taxon>Spermatophyta</taxon>
        <taxon>Magnoliopsida</taxon>
        <taxon>eudicotyledons</taxon>
        <taxon>Gunneridae</taxon>
        <taxon>Pentapetalae</taxon>
        <taxon>rosids</taxon>
        <taxon>fabids</taxon>
        <taxon>Fabales</taxon>
        <taxon>Fabaceae</taxon>
        <taxon>Papilionoideae</taxon>
        <taxon>50 kb inversion clade</taxon>
        <taxon>NPAAA clade</taxon>
        <taxon>indigoferoid/millettioid clade</taxon>
        <taxon>Phaseoleae</taxon>
        <taxon>Mucuna</taxon>
    </lineage>
</organism>
<protein>
    <submittedName>
        <fullName evidence="1">Uncharacterized protein</fullName>
    </submittedName>
</protein>
<sequence>MNNKTAKGAKELIESVASNEHQHKSAQNKLIQNQLEVLTQQLNLLQANAIQPYNQVVQCNLCGGDFRQSGYSLFKYSSSTTNSFKCQSGQIRGYPKLIHLLQTTMY</sequence>
<dbReference type="EMBL" id="QJKJ01009386">
    <property type="protein sequence ID" value="RDX76789.1"/>
    <property type="molecule type" value="Genomic_DNA"/>
</dbReference>
<dbReference type="Proteomes" id="UP000257109">
    <property type="component" value="Unassembled WGS sequence"/>
</dbReference>
<feature type="non-terminal residue" evidence="1">
    <location>
        <position position="1"/>
    </location>
</feature>